<name>A0ABQ1KI31_9GAMM</name>
<dbReference type="EMBL" id="BMIJ01000005">
    <property type="protein sequence ID" value="GGB98277.1"/>
    <property type="molecule type" value="Genomic_DNA"/>
</dbReference>
<comment type="caution">
    <text evidence="3">The sequence shown here is derived from an EMBL/GenBank/DDBJ whole genome shotgun (WGS) entry which is preliminary data.</text>
</comment>
<dbReference type="Pfam" id="PF02036">
    <property type="entry name" value="SCP2"/>
    <property type="match status" value="1"/>
</dbReference>
<evidence type="ECO:0000256" key="1">
    <source>
        <dbReference type="HAMAP-Rule" id="MF_02215"/>
    </source>
</evidence>
<dbReference type="Proteomes" id="UP000629025">
    <property type="component" value="Unassembled WGS sequence"/>
</dbReference>
<comment type="pathway">
    <text evidence="1">Cofactor biosynthesis; ubiquinone biosynthesis.</text>
</comment>
<keyword evidence="4" id="KW-1185">Reference proteome</keyword>
<dbReference type="RefSeq" id="WP_188748899.1">
    <property type="nucleotide sequence ID" value="NZ_BMIJ01000005.1"/>
</dbReference>
<reference evidence="4" key="1">
    <citation type="journal article" date="2019" name="Int. J. Syst. Evol. Microbiol.">
        <title>The Global Catalogue of Microorganisms (GCM) 10K type strain sequencing project: providing services to taxonomists for standard genome sequencing and annotation.</title>
        <authorList>
            <consortium name="The Broad Institute Genomics Platform"/>
            <consortium name="The Broad Institute Genome Sequencing Center for Infectious Disease"/>
            <person name="Wu L."/>
            <person name="Ma J."/>
        </authorList>
    </citation>
    <scope>NUCLEOTIDE SEQUENCE [LARGE SCALE GENOMIC DNA]</scope>
    <source>
        <strain evidence="4">CGMCC 1.15341</strain>
    </source>
</reference>
<dbReference type="PANTHER" id="PTHR38693:SF1">
    <property type="entry name" value="UBIQUINONE BIOSYNTHESIS ACCESSORY FACTOR UBIJ"/>
    <property type="match status" value="1"/>
</dbReference>
<accession>A0ABQ1KI31</accession>
<proteinExistence type="inferred from homology"/>
<evidence type="ECO:0000313" key="3">
    <source>
        <dbReference type="EMBL" id="GGB98277.1"/>
    </source>
</evidence>
<comment type="subcellular location">
    <subcellularLocation>
        <location evidence="1">Cytoplasm</location>
    </subcellularLocation>
</comment>
<dbReference type="InterPro" id="IPR038989">
    <property type="entry name" value="UbiJ"/>
</dbReference>
<organism evidence="3 4">
    <name type="scientific">Marinobacterium zhoushanense</name>
    <dbReference type="NCBI Taxonomy" id="1679163"/>
    <lineage>
        <taxon>Bacteria</taxon>
        <taxon>Pseudomonadati</taxon>
        <taxon>Pseudomonadota</taxon>
        <taxon>Gammaproteobacteria</taxon>
        <taxon>Oceanospirillales</taxon>
        <taxon>Oceanospirillaceae</taxon>
        <taxon>Marinobacterium</taxon>
    </lineage>
</organism>
<feature type="domain" description="SCP2" evidence="2">
    <location>
        <begin position="18"/>
        <end position="113"/>
    </location>
</feature>
<evidence type="ECO:0000313" key="4">
    <source>
        <dbReference type="Proteomes" id="UP000629025"/>
    </source>
</evidence>
<dbReference type="HAMAP" id="MF_02215">
    <property type="entry name" value="UbiJ"/>
    <property type="match status" value="1"/>
</dbReference>
<dbReference type="InterPro" id="IPR003033">
    <property type="entry name" value="SCP2_sterol-bd_dom"/>
</dbReference>
<comment type="similarity">
    <text evidence="1">Belongs to the UbiJ family.</text>
</comment>
<keyword evidence="1" id="KW-0831">Ubiquinone biosynthesis</keyword>
<comment type="function">
    <text evidence="1">Required for ubiquinone (coenzyme Q) biosynthesis. Binds hydrophobic ubiquinone biosynthetic intermediates via its SCP2 domain and is essential for the stability of the Ubi complex. May constitute a docking platform where Ubi enzymes assemble and access their SCP2-bound polyprenyl substrates.</text>
</comment>
<sequence length="199" mass="21691">MPLQMFSASLVAVAEQSLNRILAQDPVTLDRLGELGGKVVAIEASLPAFTLYLLPHSEGIDLLGQFAGEPDVTLSGDALSLGRLPIAGNEVLFGRGVELRGDAALAHRLQNILADTRIDWEAWLGNLLGDTAGHEAARLLRALGGYGRDSARSLVLNTQEYLQEEARLLPTRVEIDIYLDEVDELRDAVDRLEARINRL</sequence>
<keyword evidence="1" id="KW-0963">Cytoplasm</keyword>
<dbReference type="PANTHER" id="PTHR38693">
    <property type="entry name" value="UBIQUINONE BIOSYNTHESIS PROTEIN UBIJ"/>
    <property type="match status" value="1"/>
</dbReference>
<evidence type="ECO:0000259" key="2">
    <source>
        <dbReference type="Pfam" id="PF02036"/>
    </source>
</evidence>
<protein>
    <recommendedName>
        <fullName evidence="1">Ubiquinone biosynthesis accessory factor UbiJ</fullName>
    </recommendedName>
</protein>
<gene>
    <name evidence="1" type="primary">ubiJ</name>
    <name evidence="3" type="ORF">GCM10011352_25480</name>
</gene>